<evidence type="ECO:0000256" key="2">
    <source>
        <dbReference type="ARBA" id="ARBA00022741"/>
    </source>
</evidence>
<dbReference type="GO" id="GO:0005524">
    <property type="term" value="F:ATP binding"/>
    <property type="evidence" value="ECO:0007669"/>
    <property type="project" value="UniProtKB-UniRule"/>
</dbReference>
<keyword evidence="7" id="KW-1185">Reference proteome</keyword>
<keyword evidence="3 4" id="KW-0067">ATP-binding</keyword>
<sequence>MSAALPSVAIVVDFGAASPMSILAAARGLAQVVFVCDRRRPYVHALFDDLAALGTVCDVTDLSDDQIDGHPALRHLDAITTFSEHQLVRTAALAHRRGLPFLSPDAAVAATDKYRQRELLAEAGVQHTPSRIVRFRDGPAALAAALAETGLPAVLKPRSGAASARTCLIHTVGEAEARLREFTVGAEADEFVVEQMLTGDPAITAAGWGDYVSVESVTSYGHTRHIEITGKFPLASPLRETGYVVPALLDEDTRRRALDLTSAALMALGVGHGASHVELKLTPTGPRIIEVNARVGGYVADLIRRARGYDLIRAALQAALGRPCTEPPAGYRRHAFQYFVTPPMAAERLRRIDGIDELLQHRGVHLVEAVKEPGTRVDWRDGTLAYVAIVHGSGADHGEVLDLVETIRRTIRVEYDERASD</sequence>
<proteinExistence type="predicted"/>
<organism evidence="6 7">
    <name type="scientific">Virgisporangium aurantiacum</name>
    <dbReference type="NCBI Taxonomy" id="175570"/>
    <lineage>
        <taxon>Bacteria</taxon>
        <taxon>Bacillati</taxon>
        <taxon>Actinomycetota</taxon>
        <taxon>Actinomycetes</taxon>
        <taxon>Micromonosporales</taxon>
        <taxon>Micromonosporaceae</taxon>
        <taxon>Virgisporangium</taxon>
    </lineage>
</organism>
<evidence type="ECO:0000313" key="7">
    <source>
        <dbReference type="Proteomes" id="UP000612585"/>
    </source>
</evidence>
<dbReference type="Pfam" id="PF13535">
    <property type="entry name" value="ATP-grasp_4"/>
    <property type="match status" value="1"/>
</dbReference>
<keyword evidence="2 4" id="KW-0547">Nucleotide-binding</keyword>
<evidence type="ECO:0000256" key="1">
    <source>
        <dbReference type="ARBA" id="ARBA00022598"/>
    </source>
</evidence>
<dbReference type="InterPro" id="IPR011761">
    <property type="entry name" value="ATP-grasp"/>
</dbReference>
<dbReference type="AlphaFoldDB" id="A0A8J4E6J8"/>
<gene>
    <name evidence="6" type="ORF">Vau01_116810</name>
</gene>
<dbReference type="InterPro" id="IPR052032">
    <property type="entry name" value="ATP-dep_AA_Ligase"/>
</dbReference>
<dbReference type="PANTHER" id="PTHR43585">
    <property type="entry name" value="FUMIPYRROLE BIOSYNTHESIS PROTEIN C"/>
    <property type="match status" value="1"/>
</dbReference>
<keyword evidence="1" id="KW-0436">Ligase</keyword>
<dbReference type="EMBL" id="BOPG01000110">
    <property type="protein sequence ID" value="GIJ64165.1"/>
    <property type="molecule type" value="Genomic_DNA"/>
</dbReference>
<dbReference type="Gene3D" id="3.30.470.20">
    <property type="entry name" value="ATP-grasp fold, B domain"/>
    <property type="match status" value="1"/>
</dbReference>
<protein>
    <recommendedName>
        <fullName evidence="5">ATP-grasp domain-containing protein</fullName>
    </recommendedName>
</protein>
<name>A0A8J4E6J8_9ACTN</name>
<comment type="caution">
    <text evidence="6">The sequence shown here is derived from an EMBL/GenBank/DDBJ whole genome shotgun (WGS) entry which is preliminary data.</text>
</comment>
<dbReference type="PROSITE" id="PS50975">
    <property type="entry name" value="ATP_GRASP"/>
    <property type="match status" value="1"/>
</dbReference>
<accession>A0A8J4E6J8</accession>
<dbReference type="GO" id="GO:0046872">
    <property type="term" value="F:metal ion binding"/>
    <property type="evidence" value="ECO:0007669"/>
    <property type="project" value="InterPro"/>
</dbReference>
<evidence type="ECO:0000313" key="6">
    <source>
        <dbReference type="EMBL" id="GIJ64165.1"/>
    </source>
</evidence>
<evidence type="ECO:0000256" key="3">
    <source>
        <dbReference type="ARBA" id="ARBA00022840"/>
    </source>
</evidence>
<evidence type="ECO:0000256" key="4">
    <source>
        <dbReference type="PROSITE-ProRule" id="PRU00409"/>
    </source>
</evidence>
<dbReference type="Proteomes" id="UP000612585">
    <property type="component" value="Unassembled WGS sequence"/>
</dbReference>
<dbReference type="PANTHER" id="PTHR43585:SF2">
    <property type="entry name" value="ATP-GRASP ENZYME FSQD"/>
    <property type="match status" value="1"/>
</dbReference>
<dbReference type="GO" id="GO:0016874">
    <property type="term" value="F:ligase activity"/>
    <property type="evidence" value="ECO:0007669"/>
    <property type="project" value="UniProtKB-KW"/>
</dbReference>
<reference evidence="6" key="1">
    <citation type="submission" date="2021-01" db="EMBL/GenBank/DDBJ databases">
        <title>Whole genome shotgun sequence of Virgisporangium aurantiacum NBRC 16421.</title>
        <authorList>
            <person name="Komaki H."/>
            <person name="Tamura T."/>
        </authorList>
    </citation>
    <scope>NUCLEOTIDE SEQUENCE</scope>
    <source>
        <strain evidence="6">NBRC 16421</strain>
    </source>
</reference>
<dbReference type="RefSeq" id="WP_204012202.1">
    <property type="nucleotide sequence ID" value="NZ_BOPG01000110.1"/>
</dbReference>
<evidence type="ECO:0000259" key="5">
    <source>
        <dbReference type="PROSITE" id="PS50975"/>
    </source>
</evidence>
<feature type="domain" description="ATP-grasp" evidence="5">
    <location>
        <begin position="117"/>
        <end position="320"/>
    </location>
</feature>
<dbReference type="SUPFAM" id="SSF56059">
    <property type="entry name" value="Glutathione synthetase ATP-binding domain-like"/>
    <property type="match status" value="1"/>
</dbReference>